<dbReference type="InterPro" id="IPR006115">
    <property type="entry name" value="6PGDH_NADP-bd"/>
</dbReference>
<dbReference type="InterPro" id="IPR015815">
    <property type="entry name" value="HIBADH-related"/>
</dbReference>
<dbReference type="KEGG" id="aht:ANTHELSMS3_00924"/>
<evidence type="ECO:0000313" key="5">
    <source>
        <dbReference type="EMBL" id="ASP19640.1"/>
    </source>
</evidence>
<proteinExistence type="predicted"/>
<accession>A0A222E0D0</accession>
<evidence type="ECO:0000259" key="4">
    <source>
        <dbReference type="Pfam" id="PF09130"/>
    </source>
</evidence>
<dbReference type="AlphaFoldDB" id="A0A222E0D0"/>
<gene>
    <name evidence="5" type="ORF">ANTHELSMS3_00924</name>
</gene>
<dbReference type="Pfam" id="PF03446">
    <property type="entry name" value="NAD_binding_2"/>
    <property type="match status" value="1"/>
</dbReference>
<dbReference type="GO" id="GO:0016491">
    <property type="term" value="F:oxidoreductase activity"/>
    <property type="evidence" value="ECO:0007669"/>
    <property type="project" value="UniProtKB-KW"/>
</dbReference>
<protein>
    <submittedName>
        <fullName evidence="5">3-hydroxyisobutyrate dehydrogenase</fullName>
    </submittedName>
</protein>
<dbReference type="InterPro" id="IPR008927">
    <property type="entry name" value="6-PGluconate_DH-like_C_sf"/>
</dbReference>
<dbReference type="Gene3D" id="3.40.50.720">
    <property type="entry name" value="NAD(P)-binding Rossmann-like Domain"/>
    <property type="match status" value="1"/>
</dbReference>
<dbReference type="OrthoDB" id="4333at2"/>
<dbReference type="SUPFAM" id="SSF51735">
    <property type="entry name" value="NAD(P)-binding Rossmann-fold domains"/>
    <property type="match status" value="1"/>
</dbReference>
<dbReference type="InterPro" id="IPR013328">
    <property type="entry name" value="6PGD_dom2"/>
</dbReference>
<evidence type="ECO:0000256" key="2">
    <source>
        <dbReference type="PIRSR" id="PIRSR000103-1"/>
    </source>
</evidence>
<evidence type="ECO:0000259" key="3">
    <source>
        <dbReference type="Pfam" id="PF03446"/>
    </source>
</evidence>
<feature type="active site" evidence="2">
    <location>
        <position position="180"/>
    </location>
</feature>
<keyword evidence="1" id="KW-0560">Oxidoreductase</keyword>
<name>A0A222E0D0_9RHOB</name>
<dbReference type="Pfam" id="PF09130">
    <property type="entry name" value="DUF1932"/>
    <property type="match status" value="1"/>
</dbReference>
<sequence length="295" mass="31500">MTSPTNRPDRVAFVGFGEAGTAFASGWDTDRPADLRAYDIKTDSPETRATLVDRYAAEGVDGRDTLTATLEGVEAVFCVVTADQAHAATKAAAPHLAAGTLWFDCNSCSPGTKRRSAEVIEAAGGRYVDVAVMAPVYPKRHQVPLLISGPHSDVAEAVLKAFDMRPRQMGADVGRASTIKMLRSVMIKGMEALTAECFLSARRAGVEEEVIGSLEASDPDINWRERGAYNLERMMVHGARRSAEMVEVAVTVDELGLGGGMASAAAEWQGRIAALGEEPGADDLYGRADTILKRL</sequence>
<dbReference type="RefSeq" id="WP_094033854.1">
    <property type="nucleotide sequence ID" value="NZ_CP022540.1"/>
</dbReference>
<dbReference type="PIRSF" id="PIRSF000103">
    <property type="entry name" value="HIBADH"/>
    <property type="match status" value="1"/>
</dbReference>
<dbReference type="GO" id="GO:0050661">
    <property type="term" value="F:NADP binding"/>
    <property type="evidence" value="ECO:0007669"/>
    <property type="project" value="InterPro"/>
</dbReference>
<dbReference type="EMBL" id="CP022540">
    <property type="protein sequence ID" value="ASP19640.1"/>
    <property type="molecule type" value="Genomic_DNA"/>
</dbReference>
<dbReference type="InterPro" id="IPR036291">
    <property type="entry name" value="NAD(P)-bd_dom_sf"/>
</dbReference>
<dbReference type="Gene3D" id="1.10.1040.10">
    <property type="entry name" value="N-(1-d-carboxylethyl)-l-norvaline Dehydrogenase, domain 2"/>
    <property type="match status" value="1"/>
</dbReference>
<reference evidence="5 6" key="1">
    <citation type="submission" date="2017-07" db="EMBL/GenBank/DDBJ databases">
        <title>Genome Sequence of Antarctobacter heliothermus Strain SMS3 Isolated from a culture of the Diatom Skeletonema marinoi.</title>
        <authorList>
            <person name="Topel M."/>
            <person name="Pinder M.I.M."/>
            <person name="Johansson O.N."/>
            <person name="Kourtchenko O."/>
            <person name="Godhe A."/>
            <person name="Clarke A.K."/>
        </authorList>
    </citation>
    <scope>NUCLEOTIDE SEQUENCE [LARGE SCALE GENOMIC DNA]</scope>
    <source>
        <strain evidence="5 6">SMS3</strain>
    </source>
</reference>
<feature type="domain" description="Phosphogluconate dehydrogenase NAD-binding putative C-terminal" evidence="4">
    <location>
        <begin position="201"/>
        <end position="270"/>
    </location>
</feature>
<feature type="domain" description="6-phosphogluconate dehydrogenase NADP-binding" evidence="3">
    <location>
        <begin position="11"/>
        <end position="152"/>
    </location>
</feature>
<organism evidence="5 6">
    <name type="scientific">Antarctobacter heliothermus</name>
    <dbReference type="NCBI Taxonomy" id="74033"/>
    <lineage>
        <taxon>Bacteria</taxon>
        <taxon>Pseudomonadati</taxon>
        <taxon>Pseudomonadota</taxon>
        <taxon>Alphaproteobacteria</taxon>
        <taxon>Rhodobacterales</taxon>
        <taxon>Roseobacteraceae</taxon>
        <taxon>Antarctobacter</taxon>
    </lineage>
</organism>
<dbReference type="Proteomes" id="UP000203589">
    <property type="component" value="Chromosome"/>
</dbReference>
<evidence type="ECO:0000256" key="1">
    <source>
        <dbReference type="ARBA" id="ARBA00023002"/>
    </source>
</evidence>
<dbReference type="InterPro" id="IPR015814">
    <property type="entry name" value="Pgluconate_DH_NAD-bd_C"/>
</dbReference>
<dbReference type="SUPFAM" id="SSF48179">
    <property type="entry name" value="6-phosphogluconate dehydrogenase C-terminal domain-like"/>
    <property type="match status" value="1"/>
</dbReference>
<keyword evidence="6" id="KW-1185">Reference proteome</keyword>
<evidence type="ECO:0000313" key="6">
    <source>
        <dbReference type="Proteomes" id="UP000203589"/>
    </source>
</evidence>